<dbReference type="AlphaFoldDB" id="A0A3S7V0L6"/>
<dbReference type="SUPFAM" id="SSF51905">
    <property type="entry name" value="FAD/NAD(P)-binding domain"/>
    <property type="match status" value="1"/>
</dbReference>
<dbReference type="PRINTS" id="PR00420">
    <property type="entry name" value="RNGMNOXGNASE"/>
</dbReference>
<evidence type="ECO:0000313" key="4">
    <source>
        <dbReference type="EMBL" id="AYM54543.1"/>
    </source>
</evidence>
<dbReference type="PANTHER" id="PTHR13789">
    <property type="entry name" value="MONOOXYGENASE"/>
    <property type="match status" value="1"/>
</dbReference>
<name>A0A3S7V0L6_9BACT</name>
<dbReference type="InterPro" id="IPR050493">
    <property type="entry name" value="FAD-dep_Monooxygenase_BioMet"/>
</dbReference>
<keyword evidence="2 4" id="KW-0503">Monooxygenase</keyword>
<organism evidence="4">
    <name type="scientific">Racemicystis crocea</name>
    <dbReference type="NCBI Taxonomy" id="1707966"/>
    <lineage>
        <taxon>Bacteria</taxon>
        <taxon>Pseudomonadati</taxon>
        <taxon>Myxococcota</taxon>
        <taxon>Polyangia</taxon>
        <taxon>Polyangiales</taxon>
        <taxon>Polyangiaceae</taxon>
    </lineage>
</organism>
<feature type="domain" description="FAD-binding" evidence="3">
    <location>
        <begin position="4"/>
        <end position="339"/>
    </location>
</feature>
<dbReference type="InterPro" id="IPR002938">
    <property type="entry name" value="FAD-bd"/>
</dbReference>
<dbReference type="Pfam" id="PF01494">
    <property type="entry name" value="FAD_binding_3"/>
    <property type="match status" value="1"/>
</dbReference>
<evidence type="ECO:0000256" key="2">
    <source>
        <dbReference type="ARBA" id="ARBA00023033"/>
    </source>
</evidence>
<accession>A0A3S7V0L6</accession>
<dbReference type="Gene3D" id="3.50.50.60">
    <property type="entry name" value="FAD/NAD(P)-binding domain"/>
    <property type="match status" value="1"/>
</dbReference>
<protein>
    <submittedName>
        <fullName evidence="4">Monooxygenase FAD-binding protein</fullName>
    </submittedName>
</protein>
<reference evidence="4" key="1">
    <citation type="journal article" date="2018" name="J. Ind. Microbiol. Biotechnol.">
        <title>Genome mining reveals uncommon alkylpyrones as type III PKS products from myxobacteria.</title>
        <authorList>
            <person name="Hug J.J."/>
            <person name="Panter F."/>
            <person name="Krug D."/>
            <person name="Muller R."/>
        </authorList>
    </citation>
    <scope>NUCLEOTIDE SEQUENCE</scope>
    <source>
        <strain evidence="4">SBSr021</strain>
    </source>
</reference>
<dbReference type="InterPro" id="IPR036188">
    <property type="entry name" value="FAD/NAD-bd_sf"/>
</dbReference>
<evidence type="ECO:0000256" key="1">
    <source>
        <dbReference type="ARBA" id="ARBA00023002"/>
    </source>
</evidence>
<keyword evidence="1" id="KW-0560">Oxidoreductase</keyword>
<dbReference type="Gene3D" id="3.30.9.10">
    <property type="entry name" value="D-Amino Acid Oxidase, subunit A, domain 2"/>
    <property type="match status" value="1"/>
</dbReference>
<dbReference type="GO" id="GO:0071949">
    <property type="term" value="F:FAD binding"/>
    <property type="evidence" value="ECO:0007669"/>
    <property type="project" value="InterPro"/>
</dbReference>
<dbReference type="GO" id="GO:0004497">
    <property type="term" value="F:monooxygenase activity"/>
    <property type="evidence" value="ECO:0007669"/>
    <property type="project" value="UniProtKB-KW"/>
</dbReference>
<evidence type="ECO:0000259" key="3">
    <source>
        <dbReference type="Pfam" id="PF01494"/>
    </source>
</evidence>
<sequence>MTLDIGIIGCGTAGSAAALFLSRAGHRVTVYERVPDPGPVGAGIMLQPTGQYVLSRLGLLDRVLTRGARIDALQCVNSRGRTILDLSYEEVQPGLFGVGIHRGALFEALFDAVRAARVDLRLGQAIEDLAPEGARRWLVSPEGERFGPHDLVVVADGAKSRLRDDTRMTKHIRPYRWGALWFVAKDEERAFRGALRQVVEGTQTMLGLLPTGLGPGTGHTPVVSMFWSVRGDRADELRGPGFQAWKREALRLWPGSGPVLSQIRDGSDLLFSAYHRVTMPRWHEGPVVYLGDAGHAMSPQLGQGANLALFDAVVLADELAREENVDRALAAYSQARKHHLRFYQLATWGLTPFFQSDYRVLGPLRDVFMGMMTRVRPLRLVMAQSMVGIKQGILRSSLALPEPPKALSPAV</sequence>
<dbReference type="PANTHER" id="PTHR13789:SF309">
    <property type="entry name" value="PUTATIVE (AFU_ORTHOLOGUE AFUA_6G14510)-RELATED"/>
    <property type="match status" value="1"/>
</dbReference>
<proteinExistence type="predicted"/>
<dbReference type="EMBL" id="MH908924">
    <property type="protein sequence ID" value="AYM54543.1"/>
    <property type="molecule type" value="Genomic_DNA"/>
</dbReference>